<dbReference type="RefSeq" id="WP_006006191.1">
    <property type="nucleotide sequence ID" value="NZ_BAET01000025.1"/>
</dbReference>
<dbReference type="AlphaFoldDB" id="H5TD73"/>
<evidence type="ECO:0000313" key="2">
    <source>
        <dbReference type="EMBL" id="GAB56250.1"/>
    </source>
</evidence>
<accession>H5TD73</accession>
<feature type="chain" id="PRO_5003598252" description="Pyridine nucleotide transhydrogenase" evidence="1">
    <location>
        <begin position="23"/>
        <end position="109"/>
    </location>
</feature>
<dbReference type="Proteomes" id="UP000053586">
    <property type="component" value="Unassembled WGS sequence"/>
</dbReference>
<dbReference type="EMBL" id="BAET01000025">
    <property type="protein sequence ID" value="GAB56250.1"/>
    <property type="molecule type" value="Genomic_DNA"/>
</dbReference>
<protein>
    <recommendedName>
        <fullName evidence="4">Pyridine nucleotide transhydrogenase</fullName>
    </recommendedName>
</protein>
<dbReference type="STRING" id="56804.BAE46_12340"/>
<gene>
    <name evidence="2" type="ORF">GPUN_2135</name>
</gene>
<dbReference type="OrthoDB" id="6322254at2"/>
<feature type="signal peptide" evidence="1">
    <location>
        <begin position="1"/>
        <end position="22"/>
    </location>
</feature>
<name>H5TD73_9ALTE</name>
<evidence type="ECO:0000256" key="1">
    <source>
        <dbReference type="SAM" id="SignalP"/>
    </source>
</evidence>
<organism evidence="2 3">
    <name type="scientific">Glaciecola punicea ACAM 611</name>
    <dbReference type="NCBI Taxonomy" id="1121923"/>
    <lineage>
        <taxon>Bacteria</taxon>
        <taxon>Pseudomonadati</taxon>
        <taxon>Pseudomonadota</taxon>
        <taxon>Gammaproteobacteria</taxon>
        <taxon>Alteromonadales</taxon>
        <taxon>Alteromonadaceae</taxon>
        <taxon>Glaciecola</taxon>
    </lineage>
</organism>
<proteinExistence type="predicted"/>
<keyword evidence="3" id="KW-1185">Reference proteome</keyword>
<reference evidence="2 3" key="1">
    <citation type="journal article" date="2012" name="J. Bacteriol.">
        <title>Genome sequence of proteorhodopsin-containing sea ice bacterium Glaciecola punicea ACAM 611T.</title>
        <authorList>
            <person name="Qin Q.-L."/>
            <person name="Xie B.-B."/>
            <person name="Shu Y.-L."/>
            <person name="Rong J.-C."/>
            <person name="Zhao D.-L."/>
            <person name="Zhang X.-Y."/>
            <person name="Chen X.-L."/>
            <person name="Zhou B.-C."/>
            <person name="Zhanga Y.-Z."/>
        </authorList>
    </citation>
    <scope>NUCLEOTIDE SEQUENCE [LARGE SCALE GENOMIC DNA]</scope>
    <source>
        <strain evidence="2 3">ACAM 611</strain>
    </source>
</reference>
<reference evidence="2 3" key="2">
    <citation type="journal article" date="2017" name="Antonie Van Leeuwenhoek">
        <title>Rhizobium rhizosphaerae sp. nov., a novel species isolated from rice rhizosphere.</title>
        <authorList>
            <person name="Zhao J.J."/>
            <person name="Zhang J."/>
            <person name="Zhang R.J."/>
            <person name="Zhang C.W."/>
            <person name="Yin H.Q."/>
            <person name="Zhang X.X."/>
        </authorList>
    </citation>
    <scope>NUCLEOTIDE SEQUENCE [LARGE SCALE GENOMIC DNA]</scope>
    <source>
        <strain evidence="2 3">ACAM 611</strain>
    </source>
</reference>
<sequence>MKHVLAVIFAASLLSVSAASFATTSANGETKAFNCMDKKTFEINSECISQNIQDNLVFQKAEKAVLVNVDNASDRALATMTFDNRTMTINIVAHKDATIASIDNATAQH</sequence>
<evidence type="ECO:0000313" key="3">
    <source>
        <dbReference type="Proteomes" id="UP000053586"/>
    </source>
</evidence>
<comment type="caution">
    <text evidence="2">The sequence shown here is derived from an EMBL/GenBank/DDBJ whole genome shotgun (WGS) entry which is preliminary data.</text>
</comment>
<evidence type="ECO:0008006" key="4">
    <source>
        <dbReference type="Google" id="ProtNLM"/>
    </source>
</evidence>
<keyword evidence="1" id="KW-0732">Signal</keyword>